<dbReference type="EMBL" id="BKCJ010003507">
    <property type="protein sequence ID" value="GEU55501.1"/>
    <property type="molecule type" value="Genomic_DNA"/>
</dbReference>
<evidence type="ECO:0000259" key="2">
    <source>
        <dbReference type="Pfam" id="PF00078"/>
    </source>
</evidence>
<feature type="compositionally biased region" description="Basic and acidic residues" evidence="1">
    <location>
        <begin position="168"/>
        <end position="197"/>
    </location>
</feature>
<dbReference type="InterPro" id="IPR043502">
    <property type="entry name" value="DNA/RNA_pol_sf"/>
</dbReference>
<dbReference type="InterPro" id="IPR043128">
    <property type="entry name" value="Rev_trsase/Diguanyl_cyclase"/>
</dbReference>
<evidence type="ECO:0000313" key="3">
    <source>
        <dbReference type="EMBL" id="GEU55501.1"/>
    </source>
</evidence>
<evidence type="ECO:0000256" key="1">
    <source>
        <dbReference type="SAM" id="MobiDB-lite"/>
    </source>
</evidence>
<dbReference type="Gene3D" id="2.40.70.10">
    <property type="entry name" value="Acid Proteases"/>
    <property type="match status" value="1"/>
</dbReference>
<accession>A0A6L2L0V0</accession>
<feature type="domain" description="Reverse transcriptase" evidence="2">
    <location>
        <begin position="616"/>
        <end position="752"/>
    </location>
</feature>
<dbReference type="Gene3D" id="3.10.10.10">
    <property type="entry name" value="HIV Type 1 Reverse Transcriptase, subunit A, domain 1"/>
    <property type="match status" value="1"/>
</dbReference>
<keyword evidence="3" id="KW-0808">Transferase</keyword>
<dbReference type="Pfam" id="PF00078">
    <property type="entry name" value="RVT_1"/>
    <property type="match status" value="1"/>
</dbReference>
<dbReference type="InterPro" id="IPR000477">
    <property type="entry name" value="RT_dom"/>
</dbReference>
<name>A0A6L2L0V0_TANCI</name>
<protein>
    <submittedName>
        <fullName evidence="3">Reverse transcriptase domain-containing protein</fullName>
    </submittedName>
</protein>
<feature type="compositionally biased region" description="Low complexity" evidence="1">
    <location>
        <begin position="148"/>
        <end position="158"/>
    </location>
</feature>
<feature type="region of interest" description="Disordered" evidence="1">
    <location>
        <begin position="135"/>
        <end position="207"/>
    </location>
</feature>
<reference evidence="3" key="1">
    <citation type="journal article" date="2019" name="Sci. Rep.">
        <title>Draft genome of Tanacetum cinerariifolium, the natural source of mosquito coil.</title>
        <authorList>
            <person name="Yamashiro T."/>
            <person name="Shiraishi A."/>
            <person name="Satake H."/>
            <person name="Nakayama K."/>
        </authorList>
    </citation>
    <scope>NUCLEOTIDE SEQUENCE</scope>
</reference>
<dbReference type="Gene3D" id="3.30.70.270">
    <property type="match status" value="1"/>
</dbReference>
<keyword evidence="3" id="KW-0695">RNA-directed DNA polymerase</keyword>
<keyword evidence="3" id="KW-0548">Nucleotidyltransferase</keyword>
<dbReference type="SUPFAM" id="SSF56672">
    <property type="entry name" value="DNA/RNA polymerases"/>
    <property type="match status" value="1"/>
</dbReference>
<dbReference type="InterPro" id="IPR021109">
    <property type="entry name" value="Peptidase_aspartic_dom_sf"/>
</dbReference>
<comment type="caution">
    <text evidence="3">The sequence shown here is derived from an EMBL/GenBank/DDBJ whole genome shotgun (WGS) entry which is preliminary data.</text>
</comment>
<organism evidence="3">
    <name type="scientific">Tanacetum cinerariifolium</name>
    <name type="common">Dalmatian daisy</name>
    <name type="synonym">Chrysanthemum cinerariifolium</name>
    <dbReference type="NCBI Taxonomy" id="118510"/>
    <lineage>
        <taxon>Eukaryota</taxon>
        <taxon>Viridiplantae</taxon>
        <taxon>Streptophyta</taxon>
        <taxon>Embryophyta</taxon>
        <taxon>Tracheophyta</taxon>
        <taxon>Spermatophyta</taxon>
        <taxon>Magnoliopsida</taxon>
        <taxon>eudicotyledons</taxon>
        <taxon>Gunneridae</taxon>
        <taxon>Pentapetalae</taxon>
        <taxon>asterids</taxon>
        <taxon>campanulids</taxon>
        <taxon>Asterales</taxon>
        <taxon>Asteraceae</taxon>
        <taxon>Asteroideae</taxon>
        <taxon>Anthemideae</taxon>
        <taxon>Anthemidinae</taxon>
        <taxon>Tanacetum</taxon>
    </lineage>
</organism>
<sequence length="885" mass="100535">MTTLAEHIIVVGAENRPPMLEKSILDLRDTPNSLKYNNFKMTVMFKQLISFFTIFHPMCMHLLTIDDVPSPSARSIGICHTKPYTLRGGSSTKLGQSPSFVEANYETLESLLRDRRRQMRNNDIRTELEYFSEDYDEEREMEPRPRPARAVTPPLRAASPKVCRRRERVVGFKETQNKEESRVERNSKGRRPSEEAPRGNGSQNPMYTFPNMPAYANPNLNGLFPNPLGSVTPFVRWIEDYPLPYGLKMPFHIGSYDEKGDPDNFMHLFEGAIRMQKWTRSLVERLSTDLPLTYKGLMEKTYTWVEEKEVATNGISSKKDKSIAPVEAPILMINREDCPTKNTVSESMTYKKEITYPPVTRVSNAPVIIEATVFERKVGRVYMDSGSTCEVIYKHCFEKLNPTIKATRVNMPLVGFLRKRSWSVREVPLEITIEEHPLSKIKTLNFVIVKFDSPHNILLGRTSMQKIGILVSTIHGAIKIHTKKGVGTVLSVGEAGEETKQDKKTLTIKQIVTIGKQLPEHFKKELRNLLRANADIFAWTNTDMTGISRTITIDEKPFKTEHKLNEYSHIKPIKQNKRSLGPDCNAAACKEAEELTKAGILRKVKHQTWVANPVMVKKNDGGWRMCVDFTDINKACPKDCYPLPEINWKIESLAEFSLKCFLDAYKGYHQIQMAKGDEDKTAFFVGEGVFCYGKMPFGLKNAGATYQRLVDKVFSKQIGRNLEAYVDDMVIKSTFEEEYETDKAFKEIKKFIPALPTLTTPRAGETLIMYLAASKESINAMLFAKRRAGLMLIDLAGKEYTYAIRFEFETTKNEVEYKALLRNSCQSKATCKSKDHTKGIRREAAKIIQDCDKCKEKSVIRKAGMDGAIIQSEVRGLSAIGGSIS</sequence>
<gene>
    <name evidence="3" type="ORF">Tci_027479</name>
</gene>
<dbReference type="CDD" id="cd01647">
    <property type="entry name" value="RT_LTR"/>
    <property type="match status" value="1"/>
</dbReference>
<dbReference type="AlphaFoldDB" id="A0A6L2L0V0"/>
<dbReference type="PANTHER" id="PTHR24559">
    <property type="entry name" value="TRANSPOSON TY3-I GAG-POL POLYPROTEIN"/>
    <property type="match status" value="1"/>
</dbReference>
<proteinExistence type="predicted"/>
<dbReference type="GO" id="GO:0003964">
    <property type="term" value="F:RNA-directed DNA polymerase activity"/>
    <property type="evidence" value="ECO:0007669"/>
    <property type="project" value="UniProtKB-KW"/>
</dbReference>
<dbReference type="InterPro" id="IPR053134">
    <property type="entry name" value="RNA-dir_DNA_polymerase"/>
</dbReference>
<dbReference type="PANTHER" id="PTHR24559:SF444">
    <property type="entry name" value="REVERSE TRANSCRIPTASE DOMAIN-CONTAINING PROTEIN"/>
    <property type="match status" value="1"/>
</dbReference>